<accession>A0A7U3V0Q0</accession>
<comment type="similarity">
    <text evidence="7">Belongs to the binding-protein-dependent transport system permease family.</text>
</comment>
<feature type="transmembrane region" description="Helical" evidence="7">
    <location>
        <begin position="183"/>
        <end position="204"/>
    </location>
</feature>
<protein>
    <submittedName>
        <fullName evidence="10">Putative ABC transporter permease</fullName>
    </submittedName>
</protein>
<keyword evidence="5 7" id="KW-1133">Transmembrane helix</keyword>
<evidence type="ECO:0000256" key="5">
    <source>
        <dbReference type="ARBA" id="ARBA00022989"/>
    </source>
</evidence>
<dbReference type="InterPro" id="IPR035906">
    <property type="entry name" value="MetI-like_sf"/>
</dbReference>
<feature type="transmembrane region" description="Helical" evidence="7">
    <location>
        <begin position="100"/>
        <end position="121"/>
    </location>
</feature>
<keyword evidence="6 7" id="KW-0472">Membrane</keyword>
<dbReference type="KEGG" id="arev:RVR_9829"/>
<evidence type="ECO:0000256" key="1">
    <source>
        <dbReference type="ARBA" id="ARBA00004651"/>
    </source>
</evidence>
<evidence type="ECO:0000256" key="2">
    <source>
        <dbReference type="ARBA" id="ARBA00022448"/>
    </source>
</evidence>
<dbReference type="CDD" id="cd06261">
    <property type="entry name" value="TM_PBP2"/>
    <property type="match status" value="1"/>
</dbReference>
<evidence type="ECO:0000256" key="3">
    <source>
        <dbReference type="ARBA" id="ARBA00022475"/>
    </source>
</evidence>
<evidence type="ECO:0000259" key="9">
    <source>
        <dbReference type="PROSITE" id="PS50928"/>
    </source>
</evidence>
<reference evidence="10 11" key="4">
    <citation type="journal article" date="2020" name="Sci. Rep.">
        <title>beta-carboline chemical signals induce reveromycin production through a LuxR family regulator in Streptomyces sp. SN-593.</title>
        <authorList>
            <person name="Panthee S."/>
            <person name="Kito N."/>
            <person name="Hayashi T."/>
            <person name="Shimizu T."/>
            <person name="Ishikawa J."/>
            <person name="Hamamoto H."/>
            <person name="Osada H."/>
            <person name="Takahashi S."/>
        </authorList>
    </citation>
    <scope>NUCLEOTIDE SEQUENCE [LARGE SCALE GENOMIC DNA]</scope>
    <source>
        <strain evidence="10 11">SN-593</strain>
    </source>
</reference>
<dbReference type="GO" id="GO:0005886">
    <property type="term" value="C:plasma membrane"/>
    <property type="evidence" value="ECO:0007669"/>
    <property type="project" value="UniProtKB-SubCell"/>
</dbReference>
<keyword evidence="3" id="KW-1003">Cell membrane</keyword>
<dbReference type="PROSITE" id="PS50928">
    <property type="entry name" value="ABC_TM1"/>
    <property type="match status" value="1"/>
</dbReference>
<dbReference type="PANTHER" id="PTHR30193:SF37">
    <property type="entry name" value="INNER MEMBRANE ABC TRANSPORTER PERMEASE PROTEIN YCJO"/>
    <property type="match status" value="1"/>
</dbReference>
<organism evidence="10 11">
    <name type="scientific">Actinacidiphila reveromycinica</name>
    <dbReference type="NCBI Taxonomy" id="659352"/>
    <lineage>
        <taxon>Bacteria</taxon>
        <taxon>Bacillati</taxon>
        <taxon>Actinomycetota</taxon>
        <taxon>Actinomycetes</taxon>
        <taxon>Kitasatosporales</taxon>
        <taxon>Streptomycetaceae</taxon>
        <taxon>Actinacidiphila</taxon>
    </lineage>
</organism>
<dbReference type="GO" id="GO:0055085">
    <property type="term" value="P:transmembrane transport"/>
    <property type="evidence" value="ECO:0007669"/>
    <property type="project" value="InterPro"/>
</dbReference>
<reference evidence="10 11" key="2">
    <citation type="journal article" date="2011" name="J. Antibiot.">
        <title>Furaquinocins I and J: novel polyketide isoprenoid hybrid compounds from Streptomyces reveromyceticus SN-593.</title>
        <authorList>
            <person name="Panthee S."/>
            <person name="Takahashi S."/>
            <person name="Takagi H."/>
            <person name="Nogawa T."/>
            <person name="Oowada E."/>
            <person name="Uramoto M."/>
            <person name="Osada H."/>
        </authorList>
    </citation>
    <scope>NUCLEOTIDE SEQUENCE [LARGE SCALE GENOMIC DNA]</scope>
    <source>
        <strain evidence="10 11">SN-593</strain>
    </source>
</reference>
<evidence type="ECO:0000256" key="8">
    <source>
        <dbReference type="SAM" id="MobiDB-lite"/>
    </source>
</evidence>
<dbReference type="Gene3D" id="1.10.3720.10">
    <property type="entry name" value="MetI-like"/>
    <property type="match status" value="1"/>
</dbReference>
<feature type="region of interest" description="Disordered" evidence="8">
    <location>
        <begin position="1"/>
        <end position="28"/>
    </location>
</feature>
<dbReference type="EMBL" id="AP018365">
    <property type="protein sequence ID" value="BBB02107.1"/>
    <property type="molecule type" value="Genomic_DNA"/>
</dbReference>
<evidence type="ECO:0000256" key="4">
    <source>
        <dbReference type="ARBA" id="ARBA00022692"/>
    </source>
</evidence>
<keyword evidence="4 7" id="KW-0812">Transmembrane</keyword>
<reference evidence="10 11" key="1">
    <citation type="journal article" date="2010" name="J. Bacteriol.">
        <title>Biochemical characterization of a novel indole prenyltransferase from Streptomyces sp. SN-593.</title>
        <authorList>
            <person name="Takahashi S."/>
            <person name="Takagi H."/>
            <person name="Toyoda A."/>
            <person name="Uramoto M."/>
            <person name="Nogawa T."/>
            <person name="Ueki M."/>
            <person name="Sakaki Y."/>
            <person name="Osada H."/>
        </authorList>
    </citation>
    <scope>NUCLEOTIDE SEQUENCE [LARGE SCALE GENOMIC DNA]</scope>
    <source>
        <strain evidence="10 11">SN-593</strain>
    </source>
</reference>
<gene>
    <name evidence="10" type="ORF">RVR_9829</name>
</gene>
<feature type="transmembrane region" description="Helical" evidence="7">
    <location>
        <begin position="133"/>
        <end position="153"/>
    </location>
</feature>
<evidence type="ECO:0000313" key="10">
    <source>
        <dbReference type="EMBL" id="BBB02107.1"/>
    </source>
</evidence>
<dbReference type="Pfam" id="PF00528">
    <property type="entry name" value="BPD_transp_1"/>
    <property type="match status" value="1"/>
</dbReference>
<dbReference type="PANTHER" id="PTHR30193">
    <property type="entry name" value="ABC TRANSPORTER PERMEASE PROTEIN"/>
    <property type="match status" value="1"/>
</dbReference>
<dbReference type="AlphaFoldDB" id="A0A7U3V0Q0"/>
<name>A0A7U3V0Q0_9ACTN</name>
<evidence type="ECO:0000256" key="6">
    <source>
        <dbReference type="ARBA" id="ARBA00023136"/>
    </source>
</evidence>
<dbReference type="SUPFAM" id="SSF161098">
    <property type="entry name" value="MetI-like"/>
    <property type="match status" value="1"/>
</dbReference>
<keyword evidence="11" id="KW-1185">Reference proteome</keyword>
<feature type="transmembrane region" description="Helical" evidence="7">
    <location>
        <begin position="36"/>
        <end position="56"/>
    </location>
</feature>
<feature type="transmembrane region" description="Helical" evidence="7">
    <location>
        <begin position="295"/>
        <end position="314"/>
    </location>
</feature>
<feature type="domain" description="ABC transmembrane type-1" evidence="9">
    <location>
        <begin position="95"/>
        <end position="315"/>
    </location>
</feature>
<evidence type="ECO:0000313" key="11">
    <source>
        <dbReference type="Proteomes" id="UP000595703"/>
    </source>
</evidence>
<dbReference type="InterPro" id="IPR051393">
    <property type="entry name" value="ABC_transporter_permease"/>
</dbReference>
<dbReference type="Proteomes" id="UP000595703">
    <property type="component" value="Chromosome"/>
</dbReference>
<dbReference type="InterPro" id="IPR000515">
    <property type="entry name" value="MetI-like"/>
</dbReference>
<proteinExistence type="inferred from homology"/>
<feature type="compositionally biased region" description="Polar residues" evidence="8">
    <location>
        <begin position="1"/>
        <end position="13"/>
    </location>
</feature>
<dbReference type="RefSeq" id="WP_202237967.1">
    <property type="nucleotide sequence ID" value="NZ_AP018365.1"/>
</dbReference>
<comment type="subcellular location">
    <subcellularLocation>
        <location evidence="1 7">Cell membrane</location>
        <topology evidence="1 7">Multi-pass membrane protein</topology>
    </subcellularLocation>
</comment>
<sequence>MTITSTPGGTRTEQPPATGGRPGRARRPRRDRVVEALWGYAFIAPIGLGLAVFYLWPVLQTAYFSFTAWGAFGGHTWTGLDNYHRMLHDHEFGQAMVNTLAYTALGLVSIPLAIVFAALLNRPGLRGVGVYRTLFFLPVVTMPVAIAMVWRWLYNGNYGLINYLLSLVGIDGPNWIADPRVALYALVAVGVWSSIGYNLVIFLAGMQAIPKEYYEAAQIDGAGPVRQFFSVTIPLLSPTAFFVSVISVIGSLQLFDLVYVMAGSGDAARANPAFPRLETVVQLFYDRAFVTNDRGYAAAIVMVLLLVIIALTAFQFRMQKRWVHYG</sequence>
<keyword evidence="2 7" id="KW-0813">Transport</keyword>
<reference evidence="10 11" key="3">
    <citation type="journal article" date="2011" name="Nat. Chem. Biol.">
        <title>Reveromycin A biosynthesis uses RevG and RevJ for stereospecific spiroacetal formation.</title>
        <authorList>
            <person name="Takahashi S."/>
            <person name="Toyoda A."/>
            <person name="Sekiyama Y."/>
            <person name="Takagi H."/>
            <person name="Nogawa T."/>
            <person name="Uramoto M."/>
            <person name="Suzuki R."/>
            <person name="Koshino H."/>
            <person name="Kumano T."/>
            <person name="Panthee S."/>
            <person name="Dairi T."/>
            <person name="Ishikawa J."/>
            <person name="Ikeda H."/>
            <person name="Sakaki Y."/>
            <person name="Osada H."/>
        </authorList>
    </citation>
    <scope>NUCLEOTIDE SEQUENCE [LARGE SCALE GENOMIC DNA]</scope>
    <source>
        <strain evidence="10 11">SN-593</strain>
    </source>
</reference>
<feature type="transmembrane region" description="Helical" evidence="7">
    <location>
        <begin position="235"/>
        <end position="255"/>
    </location>
</feature>
<evidence type="ECO:0000256" key="7">
    <source>
        <dbReference type="RuleBase" id="RU363032"/>
    </source>
</evidence>